<keyword evidence="3" id="KW-1185">Reference proteome</keyword>
<reference evidence="2" key="1">
    <citation type="journal article" date="2021" name="Nat. Commun.">
        <title>Genetic determinants of endophytism in the Arabidopsis root mycobiome.</title>
        <authorList>
            <person name="Mesny F."/>
            <person name="Miyauchi S."/>
            <person name="Thiergart T."/>
            <person name="Pickel B."/>
            <person name="Atanasova L."/>
            <person name="Karlsson M."/>
            <person name="Huettel B."/>
            <person name="Barry K.W."/>
            <person name="Haridas S."/>
            <person name="Chen C."/>
            <person name="Bauer D."/>
            <person name="Andreopoulos W."/>
            <person name="Pangilinan J."/>
            <person name="LaButti K."/>
            <person name="Riley R."/>
            <person name="Lipzen A."/>
            <person name="Clum A."/>
            <person name="Drula E."/>
            <person name="Henrissat B."/>
            <person name="Kohler A."/>
            <person name="Grigoriev I.V."/>
            <person name="Martin F.M."/>
            <person name="Hacquard S."/>
        </authorList>
    </citation>
    <scope>NUCLEOTIDE SEQUENCE</scope>
    <source>
        <strain evidence="2">MPI-CAGE-AT-0023</strain>
    </source>
</reference>
<dbReference type="Proteomes" id="UP000720189">
    <property type="component" value="Unassembled WGS sequence"/>
</dbReference>
<protein>
    <submittedName>
        <fullName evidence="2">Uncharacterized protein</fullName>
    </submittedName>
</protein>
<evidence type="ECO:0000256" key="1">
    <source>
        <dbReference type="SAM" id="MobiDB-lite"/>
    </source>
</evidence>
<sequence length="188" mass="20781">MPCLQKEKKNVEEELKRLVADEIRREPLICEKREQLQKLSHEFMDTGIEYLFKASTEADQQPDDPAASSSGLSDPPTTSEGEPSSHAAAKRTKGKEVEINDAEDVPSEATRSSPLPGKDRITIQDSISDVEMEDGDGNDVEAMEMDDQPPDETPWLSLDQSSLTVVDGRVLDGNGGCDMYYQSNKYGK</sequence>
<feature type="compositionally biased region" description="Polar residues" evidence="1">
    <location>
        <begin position="67"/>
        <end position="82"/>
    </location>
</feature>
<dbReference type="GeneID" id="70220829"/>
<comment type="caution">
    <text evidence="2">The sequence shown here is derived from an EMBL/GenBank/DDBJ whole genome shotgun (WGS) entry which is preliminary data.</text>
</comment>
<dbReference type="OrthoDB" id="5097515at2759"/>
<name>A0A9P9JR06_FUSRE</name>
<proteinExistence type="predicted"/>
<evidence type="ECO:0000313" key="2">
    <source>
        <dbReference type="EMBL" id="KAH7222516.1"/>
    </source>
</evidence>
<dbReference type="RefSeq" id="XP_046042139.1">
    <property type="nucleotide sequence ID" value="XM_046190875.1"/>
</dbReference>
<accession>A0A9P9JR06</accession>
<evidence type="ECO:0000313" key="3">
    <source>
        <dbReference type="Proteomes" id="UP000720189"/>
    </source>
</evidence>
<organism evidence="2 3">
    <name type="scientific">Fusarium redolens</name>
    <dbReference type="NCBI Taxonomy" id="48865"/>
    <lineage>
        <taxon>Eukaryota</taxon>
        <taxon>Fungi</taxon>
        <taxon>Dikarya</taxon>
        <taxon>Ascomycota</taxon>
        <taxon>Pezizomycotina</taxon>
        <taxon>Sordariomycetes</taxon>
        <taxon>Hypocreomycetidae</taxon>
        <taxon>Hypocreales</taxon>
        <taxon>Nectriaceae</taxon>
        <taxon>Fusarium</taxon>
        <taxon>Fusarium redolens species complex</taxon>
    </lineage>
</organism>
<feature type="region of interest" description="Disordered" evidence="1">
    <location>
        <begin position="53"/>
        <end position="156"/>
    </location>
</feature>
<gene>
    <name evidence="2" type="ORF">BKA55DRAFT_546028</name>
</gene>
<feature type="compositionally biased region" description="Acidic residues" evidence="1">
    <location>
        <begin position="128"/>
        <end position="150"/>
    </location>
</feature>
<dbReference type="EMBL" id="JAGMUX010000027">
    <property type="protein sequence ID" value="KAH7222516.1"/>
    <property type="molecule type" value="Genomic_DNA"/>
</dbReference>
<dbReference type="AlphaFoldDB" id="A0A9P9JR06"/>